<protein>
    <submittedName>
        <fullName evidence="5">HTH-type transcriptional repressor CsiR</fullName>
    </submittedName>
</protein>
<dbReference type="STRING" id="315423.SAMN04488020_10410"/>
<dbReference type="GO" id="GO:0003677">
    <property type="term" value="F:DNA binding"/>
    <property type="evidence" value="ECO:0007669"/>
    <property type="project" value="UniProtKB-KW"/>
</dbReference>
<evidence type="ECO:0000256" key="1">
    <source>
        <dbReference type="ARBA" id="ARBA00023015"/>
    </source>
</evidence>
<evidence type="ECO:0000256" key="3">
    <source>
        <dbReference type="ARBA" id="ARBA00023163"/>
    </source>
</evidence>
<dbReference type="InterPro" id="IPR011711">
    <property type="entry name" value="GntR_C"/>
</dbReference>
<dbReference type="PANTHER" id="PTHR43537:SF20">
    <property type="entry name" value="HTH-TYPE TRANSCRIPTIONAL REPRESSOR GLAR"/>
    <property type="match status" value="1"/>
</dbReference>
<dbReference type="SUPFAM" id="SSF48008">
    <property type="entry name" value="GntR ligand-binding domain-like"/>
    <property type="match status" value="1"/>
</dbReference>
<reference evidence="5 6" key="1">
    <citation type="submission" date="2017-03" db="EMBL/GenBank/DDBJ databases">
        <authorList>
            <person name="Afonso C.L."/>
            <person name="Miller P.J."/>
            <person name="Scott M.A."/>
            <person name="Spackman E."/>
            <person name="Goraichik I."/>
            <person name="Dimitrov K.M."/>
            <person name="Suarez D.L."/>
            <person name="Swayne D.E."/>
        </authorList>
    </citation>
    <scope>NUCLEOTIDE SEQUENCE [LARGE SCALE GENOMIC DNA]</scope>
    <source>
        <strain evidence="5 6">CECT 7066</strain>
    </source>
</reference>
<dbReference type="Proteomes" id="UP000193870">
    <property type="component" value="Unassembled WGS sequence"/>
</dbReference>
<gene>
    <name evidence="5" type="primary">csiR_1</name>
    <name evidence="5" type="ORF">PAM7066_01633</name>
</gene>
<evidence type="ECO:0000313" key="6">
    <source>
        <dbReference type="Proteomes" id="UP000193870"/>
    </source>
</evidence>
<dbReference type="SMART" id="SM00895">
    <property type="entry name" value="FCD"/>
    <property type="match status" value="1"/>
</dbReference>
<dbReference type="AlphaFoldDB" id="A0A1Y5SJ57"/>
<dbReference type="InterPro" id="IPR000524">
    <property type="entry name" value="Tscrpt_reg_HTH_GntR"/>
</dbReference>
<accession>A0A1Y5SJ57</accession>
<proteinExistence type="predicted"/>
<evidence type="ECO:0000259" key="4">
    <source>
        <dbReference type="SMART" id="SM00895"/>
    </source>
</evidence>
<dbReference type="InterPro" id="IPR008920">
    <property type="entry name" value="TF_FadR/GntR_C"/>
</dbReference>
<dbReference type="Pfam" id="PF00392">
    <property type="entry name" value="GntR"/>
    <property type="match status" value="1"/>
</dbReference>
<evidence type="ECO:0000313" key="5">
    <source>
        <dbReference type="EMBL" id="SLN38849.1"/>
    </source>
</evidence>
<dbReference type="EMBL" id="FWFV01000004">
    <property type="protein sequence ID" value="SLN38849.1"/>
    <property type="molecule type" value="Genomic_DNA"/>
</dbReference>
<organism evidence="5 6">
    <name type="scientific">Palleronia marisminoris</name>
    <dbReference type="NCBI Taxonomy" id="315423"/>
    <lineage>
        <taxon>Bacteria</taxon>
        <taxon>Pseudomonadati</taxon>
        <taxon>Pseudomonadota</taxon>
        <taxon>Alphaproteobacteria</taxon>
        <taxon>Rhodobacterales</taxon>
        <taxon>Roseobacteraceae</taxon>
        <taxon>Palleronia</taxon>
    </lineage>
</organism>
<evidence type="ECO:0000256" key="2">
    <source>
        <dbReference type="ARBA" id="ARBA00023125"/>
    </source>
</evidence>
<dbReference type="SUPFAM" id="SSF46785">
    <property type="entry name" value="Winged helix' DNA-binding domain"/>
    <property type="match status" value="1"/>
</dbReference>
<dbReference type="Gene3D" id="1.10.10.10">
    <property type="entry name" value="Winged helix-like DNA-binding domain superfamily/Winged helix DNA-binding domain"/>
    <property type="match status" value="1"/>
</dbReference>
<sequence length="233" mass="25846">MLSTQIHKFDIFGHDGETVGDVAYRRIRSDIVLGRLKPLQKLKLEVLKETYSAGISTLREILSKLAMEELVTAEGQRGFEVAPISEAGLRDIADLRLLLETHALRRSMAAGDLEWRGNVVAAHYKLAAVESDLIGGGQSAVEQWVRYDWGFHHATISACNAPALMQTHSSVFDRYMRYHMLVLSFRGEIAAEEHERMRDLVVAGDADAAVELLVFHVQSGVEHVLATGRIPAS</sequence>
<dbReference type="Pfam" id="PF07729">
    <property type="entry name" value="FCD"/>
    <property type="match status" value="1"/>
</dbReference>
<dbReference type="InterPro" id="IPR036390">
    <property type="entry name" value="WH_DNA-bd_sf"/>
</dbReference>
<keyword evidence="6" id="KW-1185">Reference proteome</keyword>
<dbReference type="GO" id="GO:0003700">
    <property type="term" value="F:DNA-binding transcription factor activity"/>
    <property type="evidence" value="ECO:0007669"/>
    <property type="project" value="InterPro"/>
</dbReference>
<keyword evidence="2" id="KW-0238">DNA-binding</keyword>
<dbReference type="OrthoDB" id="8638122at2"/>
<name>A0A1Y5SJ57_9RHOB</name>
<feature type="domain" description="GntR C-terminal" evidence="4">
    <location>
        <begin position="91"/>
        <end position="219"/>
    </location>
</feature>
<keyword evidence="3" id="KW-0804">Transcription</keyword>
<dbReference type="Gene3D" id="1.20.120.530">
    <property type="entry name" value="GntR ligand-binding domain-like"/>
    <property type="match status" value="1"/>
</dbReference>
<dbReference type="InterPro" id="IPR036388">
    <property type="entry name" value="WH-like_DNA-bd_sf"/>
</dbReference>
<dbReference type="RefSeq" id="WP_085853648.1">
    <property type="nucleotide sequence ID" value="NZ_FOPF01000004.1"/>
</dbReference>
<keyword evidence="1" id="KW-0805">Transcription regulation</keyword>
<dbReference type="PANTHER" id="PTHR43537">
    <property type="entry name" value="TRANSCRIPTIONAL REGULATOR, GNTR FAMILY"/>
    <property type="match status" value="1"/>
</dbReference>